<dbReference type="EMBL" id="CAESAM010000104">
    <property type="protein sequence ID" value="CAB4342669.1"/>
    <property type="molecule type" value="Genomic_DNA"/>
</dbReference>
<dbReference type="InterPro" id="IPR006680">
    <property type="entry name" value="Amidohydro-rel"/>
</dbReference>
<accession>A0A6J5ZNT4</accession>
<evidence type="ECO:0000256" key="6">
    <source>
        <dbReference type="ARBA" id="ARBA00022833"/>
    </source>
</evidence>
<protein>
    <recommendedName>
        <fullName evidence="2">imidazolonepropionase</fullName>
        <ecNumber evidence="2">3.5.2.7</ecNumber>
    </recommendedName>
</protein>
<keyword evidence="6" id="KW-0862">Zinc</keyword>
<organism evidence="9">
    <name type="scientific">freshwater metagenome</name>
    <dbReference type="NCBI Taxonomy" id="449393"/>
    <lineage>
        <taxon>unclassified sequences</taxon>
        <taxon>metagenomes</taxon>
        <taxon>ecological metagenomes</taxon>
    </lineage>
</organism>
<dbReference type="Gene3D" id="3.20.20.140">
    <property type="entry name" value="Metal-dependent hydrolases"/>
    <property type="match status" value="1"/>
</dbReference>
<dbReference type="InterPro" id="IPR011059">
    <property type="entry name" value="Metal-dep_hydrolase_composite"/>
</dbReference>
<keyword evidence="7" id="KW-0408">Iron</keyword>
<dbReference type="AlphaFoldDB" id="A0A6J5ZNT4"/>
<dbReference type="PANTHER" id="PTHR42752">
    <property type="entry name" value="IMIDAZOLONEPROPIONASE"/>
    <property type="match status" value="1"/>
</dbReference>
<evidence type="ECO:0000256" key="3">
    <source>
        <dbReference type="ARBA" id="ARBA00022723"/>
    </source>
</evidence>
<evidence type="ECO:0000256" key="4">
    <source>
        <dbReference type="ARBA" id="ARBA00022801"/>
    </source>
</evidence>
<evidence type="ECO:0000256" key="7">
    <source>
        <dbReference type="ARBA" id="ARBA00023004"/>
    </source>
</evidence>
<gene>
    <name evidence="9" type="ORF">UFOPK4171_00894</name>
</gene>
<keyword evidence="4" id="KW-0378">Hydrolase</keyword>
<evidence type="ECO:0000256" key="5">
    <source>
        <dbReference type="ARBA" id="ARBA00022808"/>
    </source>
</evidence>
<evidence type="ECO:0000256" key="2">
    <source>
        <dbReference type="ARBA" id="ARBA00012864"/>
    </source>
</evidence>
<feature type="domain" description="Amidohydrolase-related" evidence="8">
    <location>
        <begin position="25"/>
        <end position="138"/>
    </location>
</feature>
<dbReference type="SUPFAM" id="SSF51556">
    <property type="entry name" value="Metallo-dependent hydrolases"/>
    <property type="match status" value="1"/>
</dbReference>
<reference evidence="9" key="1">
    <citation type="submission" date="2020-05" db="EMBL/GenBank/DDBJ databases">
        <authorList>
            <person name="Chiriac C."/>
            <person name="Salcher M."/>
            <person name="Ghai R."/>
            <person name="Kavagutti S V."/>
        </authorList>
    </citation>
    <scope>NUCLEOTIDE SEQUENCE</scope>
</reference>
<dbReference type="GO" id="GO:0050480">
    <property type="term" value="F:imidazolonepropionase activity"/>
    <property type="evidence" value="ECO:0007669"/>
    <property type="project" value="UniProtKB-EC"/>
</dbReference>
<dbReference type="GO" id="GO:0019556">
    <property type="term" value="P:L-histidine catabolic process to glutamate and formamide"/>
    <property type="evidence" value="ECO:0007669"/>
    <property type="project" value="InterPro"/>
</dbReference>
<keyword evidence="5" id="KW-0369">Histidine metabolism</keyword>
<dbReference type="GO" id="GO:0005737">
    <property type="term" value="C:cytoplasm"/>
    <property type="evidence" value="ECO:0007669"/>
    <property type="project" value="InterPro"/>
</dbReference>
<evidence type="ECO:0000259" key="8">
    <source>
        <dbReference type="Pfam" id="PF01979"/>
    </source>
</evidence>
<dbReference type="GO" id="GO:0046872">
    <property type="term" value="F:metal ion binding"/>
    <property type="evidence" value="ECO:0007669"/>
    <property type="project" value="UniProtKB-KW"/>
</dbReference>
<evidence type="ECO:0000313" key="9">
    <source>
        <dbReference type="EMBL" id="CAB4342669.1"/>
    </source>
</evidence>
<dbReference type="EC" id="3.5.2.7" evidence="2"/>
<comment type="pathway">
    <text evidence="1">Amino-acid degradation.</text>
</comment>
<dbReference type="InterPro" id="IPR032466">
    <property type="entry name" value="Metal_Hydrolase"/>
</dbReference>
<dbReference type="Gene3D" id="2.30.40.10">
    <property type="entry name" value="Urease, subunit C, domain 1"/>
    <property type="match status" value="1"/>
</dbReference>
<keyword evidence="3" id="KW-0479">Metal-binding</keyword>
<dbReference type="PANTHER" id="PTHR42752:SF1">
    <property type="entry name" value="IMIDAZOLONEPROPIONASE-RELATED"/>
    <property type="match status" value="1"/>
</dbReference>
<dbReference type="Pfam" id="PF01979">
    <property type="entry name" value="Amidohydro_1"/>
    <property type="match status" value="1"/>
</dbReference>
<name>A0A6J5ZNT4_9ZZZZ</name>
<evidence type="ECO:0000256" key="1">
    <source>
        <dbReference type="ARBA" id="ARBA00005023"/>
    </source>
</evidence>
<dbReference type="InterPro" id="IPR005920">
    <property type="entry name" value="HutI"/>
</dbReference>
<proteinExistence type="predicted"/>
<sequence length="163" mass="17479">MHANQLEQGDGIALGVELDAASVDHVSHFNQSDIEKLARSKTVATLLPGAEFSTRSTYPDARKLIDAGVTVALAADCNPGSSYTTNMPLMIALAVREMFMTPEQAVWSATKGGAQALRRSDVGHLTVGATADFVILKESSYIHLAYRPGVNLIDEVWQHGAKI</sequence>
<dbReference type="SUPFAM" id="SSF51338">
    <property type="entry name" value="Composite domain of metallo-dependent hydrolases"/>
    <property type="match status" value="1"/>
</dbReference>